<accession>A0A367UE64</accession>
<organism evidence="1 2">
    <name type="scientific">Thalassospira xianhensis MCCC 1A02616</name>
    <dbReference type="NCBI Taxonomy" id="1177929"/>
    <lineage>
        <taxon>Bacteria</taxon>
        <taxon>Pseudomonadati</taxon>
        <taxon>Pseudomonadota</taxon>
        <taxon>Alphaproteobacteria</taxon>
        <taxon>Rhodospirillales</taxon>
        <taxon>Thalassospiraceae</taxon>
        <taxon>Thalassospira</taxon>
    </lineage>
</organism>
<protein>
    <submittedName>
        <fullName evidence="1">Uncharacterized protein</fullName>
    </submittedName>
</protein>
<dbReference type="RefSeq" id="WP_114121510.1">
    <property type="nucleotide sequence ID" value="NZ_JPWA01000008.1"/>
</dbReference>
<evidence type="ECO:0000313" key="1">
    <source>
        <dbReference type="EMBL" id="RCK06301.1"/>
    </source>
</evidence>
<sequence length="343" mass="39331">MSQKVAIEVPYVYNATVVKARCRKHVDILFRDEAPMLLEAVPSEQRHEAFRYQNSKVKHEIILSTFDGKDGVYKALLEPDLKTPLSPGRLEYLLSKKGVTWCDNPFPFAAAAHMVNRSGTDIIDIRTHQYRHEVPIKEWRWDDRLARIANLQWWLDLVILCNGVLYRRDLEPVWLVKLTSPGEAKISATTCPAGEDPFFTFKADALDEAIDFVKERLKSRFNIDGALKVSSALAVRRNDRQMAAYHVLKVFLSDIECNPLQELPTHILRLYCALRECKESVLGSGWSEEICDQIIRNALTLSKVLQQNVGSPTCIKKSVLQRFSLRWELEEVDPFRGLSISFD</sequence>
<name>A0A367UE64_9PROT</name>
<keyword evidence="2" id="KW-1185">Reference proteome</keyword>
<dbReference type="AlphaFoldDB" id="A0A367UE64"/>
<evidence type="ECO:0000313" key="2">
    <source>
        <dbReference type="Proteomes" id="UP000252419"/>
    </source>
</evidence>
<proteinExistence type="predicted"/>
<gene>
    <name evidence="1" type="ORF">TH5_08850</name>
</gene>
<dbReference type="Proteomes" id="UP000252419">
    <property type="component" value="Unassembled WGS sequence"/>
</dbReference>
<dbReference type="EMBL" id="JPWA01000008">
    <property type="protein sequence ID" value="RCK06301.1"/>
    <property type="molecule type" value="Genomic_DNA"/>
</dbReference>
<comment type="caution">
    <text evidence="1">The sequence shown here is derived from an EMBL/GenBank/DDBJ whole genome shotgun (WGS) entry which is preliminary data.</text>
</comment>
<reference evidence="1 2" key="1">
    <citation type="submission" date="2014-07" db="EMBL/GenBank/DDBJ databases">
        <title>Draft genome sequence of Thalassospira xianhensis P-4 (MCCC 1A02616).</title>
        <authorList>
            <person name="Lai Q."/>
            <person name="Shao Z."/>
        </authorList>
    </citation>
    <scope>NUCLEOTIDE SEQUENCE [LARGE SCALE GENOMIC DNA]</scope>
    <source>
        <strain evidence="1 2">MCCC 1A02616</strain>
    </source>
</reference>